<feature type="domain" description="TFIIS central" evidence="2">
    <location>
        <begin position="246"/>
        <end position="299"/>
    </location>
</feature>
<dbReference type="GO" id="GO:0006351">
    <property type="term" value="P:DNA-templated transcription"/>
    <property type="evidence" value="ECO:0007669"/>
    <property type="project" value="InterPro"/>
</dbReference>
<evidence type="ECO:0000313" key="4">
    <source>
        <dbReference type="Proteomes" id="UP000252519"/>
    </source>
</evidence>
<dbReference type="Proteomes" id="UP000252519">
    <property type="component" value="Unassembled WGS sequence"/>
</dbReference>
<feature type="region of interest" description="Disordered" evidence="1">
    <location>
        <begin position="259"/>
        <end position="278"/>
    </location>
</feature>
<reference evidence="3 4" key="1">
    <citation type="submission" date="2014-10" db="EMBL/GenBank/DDBJ databases">
        <title>Draft genome of the hookworm Ancylostoma caninum.</title>
        <authorList>
            <person name="Mitreva M."/>
        </authorList>
    </citation>
    <scope>NUCLEOTIDE SEQUENCE [LARGE SCALE GENOMIC DNA]</scope>
    <source>
        <strain evidence="3 4">Baltimore</strain>
    </source>
</reference>
<name>A0A368FH92_ANCCA</name>
<evidence type="ECO:0000259" key="2">
    <source>
        <dbReference type="PROSITE" id="PS51321"/>
    </source>
</evidence>
<protein>
    <recommendedName>
        <fullName evidence="2">TFIIS central domain-containing protein</fullName>
    </recommendedName>
</protein>
<organism evidence="3 4">
    <name type="scientific">Ancylostoma caninum</name>
    <name type="common">Dog hookworm</name>
    <dbReference type="NCBI Taxonomy" id="29170"/>
    <lineage>
        <taxon>Eukaryota</taxon>
        <taxon>Metazoa</taxon>
        <taxon>Ecdysozoa</taxon>
        <taxon>Nematoda</taxon>
        <taxon>Chromadorea</taxon>
        <taxon>Rhabditida</taxon>
        <taxon>Rhabditina</taxon>
        <taxon>Rhabditomorpha</taxon>
        <taxon>Strongyloidea</taxon>
        <taxon>Ancylostomatidae</taxon>
        <taxon>Ancylostomatinae</taxon>
        <taxon>Ancylostoma</taxon>
    </lineage>
</organism>
<comment type="caution">
    <text evidence="3">The sequence shown here is derived from an EMBL/GenBank/DDBJ whole genome shotgun (WGS) entry which is preliminary data.</text>
</comment>
<sequence>MNLRVSEQIRFEEKLLEIFDRFFETYNPRDHWKTMLDMERDFEDGDTEAVIHQKRIERLRYVLMMPPGKLAPDKKPDFGDHCGTIINCPDEIEMNRHMMVGKSIIIRVRLSLDESYAPLDENHREYYLEDLVDYREPTRLRKDYSTMERIWSQLENLEICPSKPIPKKEPDRGNWISRRKLATFTHKEVVCLGSVQTDVLKIPEYVDAPNHVEEAKEFLSKGASTREILATAFKAIRQTTMMMIQTRNAILELVHNVVEDGEEDEEDQDDSADDEEEFARQIEQALQGSYQDLQSTSKA</sequence>
<proteinExistence type="predicted"/>
<dbReference type="OrthoDB" id="5870733at2759"/>
<dbReference type="AlphaFoldDB" id="A0A368FH92"/>
<keyword evidence="4" id="KW-1185">Reference proteome</keyword>
<evidence type="ECO:0000256" key="1">
    <source>
        <dbReference type="SAM" id="MobiDB-lite"/>
    </source>
</evidence>
<dbReference type="PROSITE" id="PS51321">
    <property type="entry name" value="TFIIS_CENTRAL"/>
    <property type="match status" value="1"/>
</dbReference>
<dbReference type="InterPro" id="IPR003618">
    <property type="entry name" value="TFIIS_cen_dom"/>
</dbReference>
<gene>
    <name evidence="3" type="ORF">ANCCAN_22785</name>
</gene>
<accession>A0A368FH92</accession>
<feature type="compositionally biased region" description="Acidic residues" evidence="1">
    <location>
        <begin position="259"/>
        <end position="277"/>
    </location>
</feature>
<dbReference type="EMBL" id="JOJR01001304">
    <property type="protein sequence ID" value="RCN31432.1"/>
    <property type="molecule type" value="Genomic_DNA"/>
</dbReference>
<evidence type="ECO:0000313" key="3">
    <source>
        <dbReference type="EMBL" id="RCN31432.1"/>
    </source>
</evidence>